<dbReference type="EMBL" id="UGHS01000001">
    <property type="protein sequence ID" value="STO92507.1"/>
    <property type="molecule type" value="Genomic_DNA"/>
</dbReference>
<dbReference type="RefSeq" id="WP_115002620.1">
    <property type="nucleotide sequence ID" value="NZ_UGHS01000001.1"/>
</dbReference>
<dbReference type="InterPro" id="IPR002201">
    <property type="entry name" value="Glyco_trans_9"/>
</dbReference>
<dbReference type="InterPro" id="IPR051199">
    <property type="entry name" value="LPS_LOS_Heptosyltrfase"/>
</dbReference>
<dbReference type="GO" id="GO:0009244">
    <property type="term" value="P:lipopolysaccharide core region biosynthetic process"/>
    <property type="evidence" value="ECO:0007669"/>
    <property type="project" value="TreeGrafter"/>
</dbReference>
<dbReference type="GO" id="GO:0008713">
    <property type="term" value="F:ADP-heptose-lipopolysaccharide heptosyltransferase activity"/>
    <property type="evidence" value="ECO:0007669"/>
    <property type="project" value="TreeGrafter"/>
</dbReference>
<evidence type="ECO:0000256" key="1">
    <source>
        <dbReference type="ARBA" id="ARBA00022676"/>
    </source>
</evidence>
<evidence type="ECO:0000313" key="3">
    <source>
        <dbReference type="EMBL" id="STO92507.1"/>
    </source>
</evidence>
<keyword evidence="2 3" id="KW-0808">Transferase</keyword>
<dbReference type="SUPFAM" id="SSF53756">
    <property type="entry name" value="UDP-Glycosyltransferase/glycogen phosphorylase"/>
    <property type="match status" value="1"/>
</dbReference>
<protein>
    <submittedName>
        <fullName evidence="3">ADP-heptose--LPS heptosyltransferase</fullName>
    </submittedName>
</protein>
<sequence length="342" mass="39051">MSLLKKAIVKLVGSRAKISSINFAEIRSVLIKPIGDAIGDSIAHSAHIKQLKAANPNIKIGIFVSSRSRLIYELSGLVDVFYEDKAITYFKQRKCWDLYLDFMPSYTTRSLLLEKILSPKFIFTFYKREKKYYSIHSINNYNHHADITDKTHVTDYLMDSLLGQYLNREESCYPKLLTNLPEVSHLWQKNKIKILIAPEGSTRRIPAKEIAAFLDNLPENLKERCDLLVSISDAEKNNYKNMPDIRLLPKVSLAEYIGLINKADFVLSVDGGTVHIACACRRPLLAFYADNARNLAIWSPKCEPEIPCKVIKSREPGDNNHTENFDMKEASIWLIKQIDNLA</sequence>
<keyword evidence="1" id="KW-0328">Glycosyltransferase</keyword>
<gene>
    <name evidence="3" type="ORF">NCTC13335_00334</name>
</gene>
<dbReference type="PANTHER" id="PTHR30160:SF23">
    <property type="match status" value="1"/>
</dbReference>
<evidence type="ECO:0000313" key="4">
    <source>
        <dbReference type="Proteomes" id="UP000255264"/>
    </source>
</evidence>
<evidence type="ECO:0000256" key="2">
    <source>
        <dbReference type="ARBA" id="ARBA00022679"/>
    </source>
</evidence>
<dbReference type="Proteomes" id="UP000255264">
    <property type="component" value="Unassembled WGS sequence"/>
</dbReference>
<proteinExistence type="predicted"/>
<dbReference type="OrthoDB" id="5668871at2"/>
<name>A0A377IYA8_9PAST</name>
<dbReference type="PANTHER" id="PTHR30160">
    <property type="entry name" value="TETRAACYLDISACCHARIDE 4'-KINASE-RELATED"/>
    <property type="match status" value="1"/>
</dbReference>
<dbReference type="Gene3D" id="3.40.50.2000">
    <property type="entry name" value="Glycogen Phosphorylase B"/>
    <property type="match status" value="2"/>
</dbReference>
<dbReference type="Pfam" id="PF01075">
    <property type="entry name" value="Glyco_transf_9"/>
    <property type="match status" value="1"/>
</dbReference>
<organism evidence="3 4">
    <name type="scientific">Haemophilus pittmaniae</name>
    <dbReference type="NCBI Taxonomy" id="249188"/>
    <lineage>
        <taxon>Bacteria</taxon>
        <taxon>Pseudomonadati</taxon>
        <taxon>Pseudomonadota</taxon>
        <taxon>Gammaproteobacteria</taxon>
        <taxon>Pasteurellales</taxon>
        <taxon>Pasteurellaceae</taxon>
        <taxon>Haemophilus</taxon>
    </lineage>
</organism>
<dbReference type="GO" id="GO:0005829">
    <property type="term" value="C:cytosol"/>
    <property type="evidence" value="ECO:0007669"/>
    <property type="project" value="TreeGrafter"/>
</dbReference>
<keyword evidence="4" id="KW-1185">Reference proteome</keyword>
<reference evidence="3 4" key="1">
    <citation type="submission" date="2018-06" db="EMBL/GenBank/DDBJ databases">
        <authorList>
            <consortium name="Pathogen Informatics"/>
            <person name="Doyle S."/>
        </authorList>
    </citation>
    <scope>NUCLEOTIDE SEQUENCE [LARGE SCALE GENOMIC DNA]</scope>
    <source>
        <strain evidence="3 4">NCTC13335</strain>
    </source>
</reference>
<accession>A0A377IYA8</accession>
<dbReference type="AlphaFoldDB" id="A0A377IYA8"/>